<sequence length="140" mass="16015">MNGMIDNITALYFFIAHQPRTDSIRQNFKQITLIVVDFCLGAALHQQLKRLSYLLHSTAHGQPSTATIITTTFGDDAILGELEQLAFTFTHRGFLKDADGNYEMFDYFTQRTSSNKEITLGFRCRHVLPLKFEELPIIEI</sequence>
<evidence type="ECO:0000313" key="2">
    <source>
        <dbReference type="WBParaSite" id="ES5_v2.g770.t1"/>
    </source>
</evidence>
<accession>A0AC34GSK4</accession>
<dbReference type="Proteomes" id="UP000887579">
    <property type="component" value="Unplaced"/>
</dbReference>
<proteinExistence type="predicted"/>
<organism evidence="1 2">
    <name type="scientific">Panagrolaimus sp. ES5</name>
    <dbReference type="NCBI Taxonomy" id="591445"/>
    <lineage>
        <taxon>Eukaryota</taxon>
        <taxon>Metazoa</taxon>
        <taxon>Ecdysozoa</taxon>
        <taxon>Nematoda</taxon>
        <taxon>Chromadorea</taxon>
        <taxon>Rhabditida</taxon>
        <taxon>Tylenchina</taxon>
        <taxon>Panagrolaimomorpha</taxon>
        <taxon>Panagrolaimoidea</taxon>
        <taxon>Panagrolaimidae</taxon>
        <taxon>Panagrolaimus</taxon>
    </lineage>
</organism>
<name>A0AC34GSK4_9BILA</name>
<protein>
    <submittedName>
        <fullName evidence="2">Uncharacterized protein</fullName>
    </submittedName>
</protein>
<evidence type="ECO:0000313" key="1">
    <source>
        <dbReference type="Proteomes" id="UP000887579"/>
    </source>
</evidence>
<reference evidence="2" key="1">
    <citation type="submission" date="2022-11" db="UniProtKB">
        <authorList>
            <consortium name="WormBaseParasite"/>
        </authorList>
    </citation>
    <scope>IDENTIFICATION</scope>
</reference>
<dbReference type="WBParaSite" id="ES5_v2.g770.t1">
    <property type="protein sequence ID" value="ES5_v2.g770.t1"/>
    <property type="gene ID" value="ES5_v2.g770"/>
</dbReference>